<protein>
    <submittedName>
        <fullName evidence="1">Uncharacterized protein</fullName>
    </submittedName>
</protein>
<proteinExistence type="predicted"/>
<organism evidence="1">
    <name type="scientific">Arundo donax</name>
    <name type="common">Giant reed</name>
    <name type="synonym">Donax arundinaceus</name>
    <dbReference type="NCBI Taxonomy" id="35708"/>
    <lineage>
        <taxon>Eukaryota</taxon>
        <taxon>Viridiplantae</taxon>
        <taxon>Streptophyta</taxon>
        <taxon>Embryophyta</taxon>
        <taxon>Tracheophyta</taxon>
        <taxon>Spermatophyta</taxon>
        <taxon>Magnoliopsida</taxon>
        <taxon>Liliopsida</taxon>
        <taxon>Poales</taxon>
        <taxon>Poaceae</taxon>
        <taxon>PACMAD clade</taxon>
        <taxon>Arundinoideae</taxon>
        <taxon>Arundineae</taxon>
        <taxon>Arundo</taxon>
    </lineage>
</organism>
<reference evidence="1" key="1">
    <citation type="submission" date="2014-09" db="EMBL/GenBank/DDBJ databases">
        <authorList>
            <person name="Magalhaes I.L.F."/>
            <person name="Oliveira U."/>
            <person name="Santos F.R."/>
            <person name="Vidigal T.H.D.A."/>
            <person name="Brescovit A.D."/>
            <person name="Santos A.J."/>
        </authorList>
    </citation>
    <scope>NUCLEOTIDE SEQUENCE</scope>
    <source>
        <tissue evidence="1">Shoot tissue taken approximately 20 cm above the soil surface</tissue>
    </source>
</reference>
<sequence length="56" mass="6615">MYLSNYELPIQNRIVYYRPSYQINQINQVNLQVLQINIYKKKTRPVGGKTAPGHFC</sequence>
<name>A0A0A9CGD2_ARUDO</name>
<reference evidence="1" key="2">
    <citation type="journal article" date="2015" name="Data Brief">
        <title>Shoot transcriptome of the giant reed, Arundo donax.</title>
        <authorList>
            <person name="Barrero R.A."/>
            <person name="Guerrero F.D."/>
            <person name="Moolhuijzen P."/>
            <person name="Goolsby J.A."/>
            <person name="Tidwell J."/>
            <person name="Bellgard S.E."/>
            <person name="Bellgard M.I."/>
        </authorList>
    </citation>
    <scope>NUCLEOTIDE SEQUENCE</scope>
    <source>
        <tissue evidence="1">Shoot tissue taken approximately 20 cm above the soil surface</tissue>
    </source>
</reference>
<dbReference type="AlphaFoldDB" id="A0A0A9CGD2"/>
<dbReference type="EMBL" id="GBRH01224377">
    <property type="protein sequence ID" value="JAD73518.1"/>
    <property type="molecule type" value="Transcribed_RNA"/>
</dbReference>
<accession>A0A0A9CGD2</accession>
<evidence type="ECO:0000313" key="1">
    <source>
        <dbReference type="EMBL" id="JAD73518.1"/>
    </source>
</evidence>